<protein>
    <submittedName>
        <fullName evidence="2">Uncharacterized protein</fullName>
    </submittedName>
</protein>
<evidence type="ECO:0000313" key="3">
    <source>
        <dbReference type="Proteomes" id="UP001061958"/>
    </source>
</evidence>
<dbReference type="Proteomes" id="UP001061958">
    <property type="component" value="Unassembled WGS sequence"/>
</dbReference>
<dbReference type="AlphaFoldDB" id="A0A9C7UTA9"/>
<evidence type="ECO:0000256" key="1">
    <source>
        <dbReference type="SAM" id="Phobius"/>
    </source>
</evidence>
<keyword evidence="1" id="KW-0472">Membrane</keyword>
<dbReference type="OrthoDB" id="7574at2759"/>
<keyword evidence="1" id="KW-0812">Transmembrane</keyword>
<sequence length="242" mass="28261">MMSVFVDNQQLLWHLVQRKERISSIMKTRSWKMQNSKQPGKYPFEDEWREKLKRKLKQEKIVRQVMSQVEELRLRESLDGYIESELQHIRNHVSDNFRYHRPQIMNKGIETAKRVSGDSVASWNKQFLQLFEASNSMKKDIAEDNRKLNILVLKYKKRKAKARSSIQDIVSSKESSLSGTSEVCYPVGMPPWKVVILLALFGFAGSQLFLYFTFHIEPSVHSLITVMSVCCLVSFTLKQANQ</sequence>
<dbReference type="EMBL" id="BQMJ01000056">
    <property type="protein sequence ID" value="GJQ14497.1"/>
    <property type="molecule type" value="Genomic_DNA"/>
</dbReference>
<reference evidence="2" key="2">
    <citation type="submission" date="2022-01" db="EMBL/GenBank/DDBJ databases">
        <authorList>
            <person name="Hirooka S."/>
            <person name="Miyagishima S.Y."/>
        </authorList>
    </citation>
    <scope>NUCLEOTIDE SEQUENCE</scope>
    <source>
        <strain evidence="2">NBRC 102759</strain>
    </source>
</reference>
<reference evidence="2" key="1">
    <citation type="journal article" date="2022" name="Proc. Natl. Acad. Sci. U.S.A.">
        <title>Life cycle and functional genomics of the unicellular red alga Galdieria for elucidating algal and plant evolution and industrial use.</title>
        <authorList>
            <person name="Hirooka S."/>
            <person name="Itabashi T."/>
            <person name="Ichinose T.M."/>
            <person name="Onuma R."/>
            <person name="Fujiwara T."/>
            <person name="Yamashita S."/>
            <person name="Jong L.W."/>
            <person name="Tomita R."/>
            <person name="Iwane A.H."/>
            <person name="Miyagishima S.Y."/>
        </authorList>
    </citation>
    <scope>NUCLEOTIDE SEQUENCE</scope>
    <source>
        <strain evidence="2">NBRC 102759</strain>
    </source>
</reference>
<gene>
    <name evidence="2" type="ORF">GpartN1_g6288.t1</name>
</gene>
<accession>A0A9C7UTA9</accession>
<comment type="caution">
    <text evidence="2">The sequence shown here is derived from an EMBL/GenBank/DDBJ whole genome shotgun (WGS) entry which is preliminary data.</text>
</comment>
<keyword evidence="3" id="KW-1185">Reference proteome</keyword>
<organism evidence="2 3">
    <name type="scientific">Galdieria partita</name>
    <dbReference type="NCBI Taxonomy" id="83374"/>
    <lineage>
        <taxon>Eukaryota</taxon>
        <taxon>Rhodophyta</taxon>
        <taxon>Bangiophyceae</taxon>
        <taxon>Galdieriales</taxon>
        <taxon>Galdieriaceae</taxon>
        <taxon>Galdieria</taxon>
    </lineage>
</organism>
<feature type="transmembrane region" description="Helical" evidence="1">
    <location>
        <begin position="194"/>
        <end position="214"/>
    </location>
</feature>
<feature type="transmembrane region" description="Helical" evidence="1">
    <location>
        <begin position="220"/>
        <end position="237"/>
    </location>
</feature>
<keyword evidence="1" id="KW-1133">Transmembrane helix</keyword>
<evidence type="ECO:0000313" key="2">
    <source>
        <dbReference type="EMBL" id="GJQ14497.1"/>
    </source>
</evidence>
<name>A0A9C7UTA9_9RHOD</name>
<proteinExistence type="predicted"/>